<dbReference type="AlphaFoldDB" id="A0A8D8LD68"/>
<dbReference type="EMBL" id="HBUF01012118">
    <property type="protein sequence ID" value="CAG6608534.1"/>
    <property type="molecule type" value="Transcribed_RNA"/>
</dbReference>
<sequence>MLSTYTFLGTSSFINLNNHPSHKYSNDLFIHYLLIECTFLIKKCRSISNQIFNYVFCGFDSVVEELTYIILQSTYTRYCNLLHIKIVYYKGYNLLDKVTSPLTWPKSFKNIYAWLWGSNPRPRFARG</sequence>
<reference evidence="1" key="1">
    <citation type="submission" date="2021-05" db="EMBL/GenBank/DDBJ databases">
        <authorList>
            <person name="Alioto T."/>
            <person name="Alioto T."/>
            <person name="Gomez Garrido J."/>
        </authorList>
    </citation>
    <scope>NUCLEOTIDE SEQUENCE</scope>
</reference>
<name>A0A8D8LD68_9HEMI</name>
<evidence type="ECO:0000313" key="1">
    <source>
        <dbReference type="EMBL" id="CAG6608534.1"/>
    </source>
</evidence>
<accession>A0A8D8LD68</accession>
<organism evidence="1">
    <name type="scientific">Cacopsylla melanoneura</name>
    <dbReference type="NCBI Taxonomy" id="428564"/>
    <lineage>
        <taxon>Eukaryota</taxon>
        <taxon>Metazoa</taxon>
        <taxon>Ecdysozoa</taxon>
        <taxon>Arthropoda</taxon>
        <taxon>Hexapoda</taxon>
        <taxon>Insecta</taxon>
        <taxon>Pterygota</taxon>
        <taxon>Neoptera</taxon>
        <taxon>Paraneoptera</taxon>
        <taxon>Hemiptera</taxon>
        <taxon>Sternorrhyncha</taxon>
        <taxon>Psylloidea</taxon>
        <taxon>Psyllidae</taxon>
        <taxon>Psyllinae</taxon>
        <taxon>Cacopsylla</taxon>
    </lineage>
</organism>
<protein>
    <submittedName>
        <fullName evidence="1">Uncharacterized protein</fullName>
    </submittedName>
</protein>
<proteinExistence type="predicted"/>